<keyword evidence="7" id="KW-1185">Reference proteome</keyword>
<name>A0A4Q7ZG48_9ACTN</name>
<keyword evidence="3 4" id="KW-0378">Hydrolase</keyword>
<dbReference type="RefSeq" id="WP_130508441.1">
    <property type="nucleotide sequence ID" value="NZ_SHKY01000001.1"/>
</dbReference>
<gene>
    <name evidence="6" type="ORF">EV385_1089</name>
</gene>
<dbReference type="PROSITE" id="PS51462">
    <property type="entry name" value="NUDIX"/>
    <property type="match status" value="1"/>
</dbReference>
<evidence type="ECO:0000256" key="2">
    <source>
        <dbReference type="ARBA" id="ARBA00005582"/>
    </source>
</evidence>
<organism evidence="6 7">
    <name type="scientific">Krasilnikovia cinnamomea</name>
    <dbReference type="NCBI Taxonomy" id="349313"/>
    <lineage>
        <taxon>Bacteria</taxon>
        <taxon>Bacillati</taxon>
        <taxon>Actinomycetota</taxon>
        <taxon>Actinomycetes</taxon>
        <taxon>Micromonosporales</taxon>
        <taxon>Micromonosporaceae</taxon>
        <taxon>Krasilnikovia</taxon>
    </lineage>
</organism>
<feature type="domain" description="Nudix hydrolase" evidence="5">
    <location>
        <begin position="8"/>
        <end position="137"/>
    </location>
</feature>
<evidence type="ECO:0000256" key="4">
    <source>
        <dbReference type="RuleBase" id="RU003476"/>
    </source>
</evidence>
<dbReference type="InterPro" id="IPR015797">
    <property type="entry name" value="NUDIX_hydrolase-like_dom_sf"/>
</dbReference>
<evidence type="ECO:0000313" key="6">
    <source>
        <dbReference type="EMBL" id="RZU49344.1"/>
    </source>
</evidence>
<evidence type="ECO:0000259" key="5">
    <source>
        <dbReference type="PROSITE" id="PS51462"/>
    </source>
</evidence>
<comment type="cofactor">
    <cofactor evidence="1">
        <name>Mg(2+)</name>
        <dbReference type="ChEBI" id="CHEBI:18420"/>
    </cofactor>
</comment>
<dbReference type="PROSITE" id="PS00893">
    <property type="entry name" value="NUDIX_BOX"/>
    <property type="match status" value="1"/>
</dbReference>
<reference evidence="6 7" key="1">
    <citation type="submission" date="2019-02" db="EMBL/GenBank/DDBJ databases">
        <title>Sequencing the genomes of 1000 actinobacteria strains.</title>
        <authorList>
            <person name="Klenk H.-P."/>
        </authorList>
    </citation>
    <scope>NUCLEOTIDE SEQUENCE [LARGE SCALE GENOMIC DNA]</scope>
    <source>
        <strain evidence="6 7">DSM 45162</strain>
    </source>
</reference>
<protein>
    <submittedName>
        <fullName evidence="6">ADP-ribose pyrophosphatase YjhB (NUDIX family)</fullName>
    </submittedName>
</protein>
<dbReference type="InterPro" id="IPR020084">
    <property type="entry name" value="NUDIX_hydrolase_CS"/>
</dbReference>
<evidence type="ECO:0000256" key="1">
    <source>
        <dbReference type="ARBA" id="ARBA00001946"/>
    </source>
</evidence>
<dbReference type="GO" id="GO:0016787">
    <property type="term" value="F:hydrolase activity"/>
    <property type="evidence" value="ECO:0007669"/>
    <property type="project" value="UniProtKB-KW"/>
</dbReference>
<sequence length="139" mass="15096">MAEQESVSGQASIAAAIIVHDGKVLLVRRRVSEGTLSWQFPAGKVEPGESDVEAAIRETSEEVGLEVRASRRLGERVHPTTGRTMIYVACDVVGGTARVADADEIAAVEWCDRTKLLQHVPYPLHDPVQRYLDGCLESG</sequence>
<dbReference type="InterPro" id="IPR000086">
    <property type="entry name" value="NUDIX_hydrolase_dom"/>
</dbReference>
<dbReference type="CDD" id="cd02883">
    <property type="entry name" value="NUDIX_Hydrolase"/>
    <property type="match status" value="1"/>
</dbReference>
<dbReference type="AlphaFoldDB" id="A0A4Q7ZG48"/>
<dbReference type="SUPFAM" id="SSF55811">
    <property type="entry name" value="Nudix"/>
    <property type="match status" value="1"/>
</dbReference>
<proteinExistence type="inferred from homology"/>
<dbReference type="InterPro" id="IPR020476">
    <property type="entry name" value="Nudix_hydrolase"/>
</dbReference>
<accession>A0A4Q7ZG48</accession>
<dbReference type="EMBL" id="SHKY01000001">
    <property type="protein sequence ID" value="RZU49344.1"/>
    <property type="molecule type" value="Genomic_DNA"/>
</dbReference>
<dbReference type="PANTHER" id="PTHR43046">
    <property type="entry name" value="GDP-MANNOSE MANNOSYL HYDROLASE"/>
    <property type="match status" value="1"/>
</dbReference>
<dbReference type="Proteomes" id="UP000292564">
    <property type="component" value="Unassembled WGS sequence"/>
</dbReference>
<dbReference type="OrthoDB" id="9761969at2"/>
<dbReference type="Gene3D" id="3.90.79.10">
    <property type="entry name" value="Nucleoside Triphosphate Pyrophosphohydrolase"/>
    <property type="match status" value="1"/>
</dbReference>
<comment type="caution">
    <text evidence="6">The sequence shown here is derived from an EMBL/GenBank/DDBJ whole genome shotgun (WGS) entry which is preliminary data.</text>
</comment>
<dbReference type="PANTHER" id="PTHR43046:SF14">
    <property type="entry name" value="MUTT_NUDIX FAMILY PROTEIN"/>
    <property type="match status" value="1"/>
</dbReference>
<dbReference type="Pfam" id="PF00293">
    <property type="entry name" value="NUDIX"/>
    <property type="match status" value="1"/>
</dbReference>
<comment type="similarity">
    <text evidence="2 4">Belongs to the Nudix hydrolase family.</text>
</comment>
<dbReference type="PRINTS" id="PR00502">
    <property type="entry name" value="NUDIXFAMILY"/>
</dbReference>
<evidence type="ECO:0000313" key="7">
    <source>
        <dbReference type="Proteomes" id="UP000292564"/>
    </source>
</evidence>
<evidence type="ECO:0000256" key="3">
    <source>
        <dbReference type="ARBA" id="ARBA00022801"/>
    </source>
</evidence>